<accession>A0A026WKG5</accession>
<dbReference type="AlphaFoldDB" id="A0A026WKG5"/>
<proteinExistence type="predicted"/>
<protein>
    <submittedName>
        <fullName evidence="1">Uncharacterized protein</fullName>
    </submittedName>
</protein>
<reference evidence="1 2" key="1">
    <citation type="journal article" date="2014" name="Curr. Biol.">
        <title>The genome of the clonal raider ant Cerapachys biroi.</title>
        <authorList>
            <person name="Oxley P.R."/>
            <person name="Ji L."/>
            <person name="Fetter-Pruneda I."/>
            <person name="McKenzie S.K."/>
            <person name="Li C."/>
            <person name="Hu H."/>
            <person name="Zhang G."/>
            <person name="Kronauer D.J."/>
        </authorList>
    </citation>
    <scope>NUCLEOTIDE SEQUENCE [LARGE SCALE GENOMIC DNA]</scope>
</reference>
<dbReference type="EMBL" id="KK107167">
    <property type="protein sequence ID" value="EZA56473.1"/>
    <property type="molecule type" value="Genomic_DNA"/>
</dbReference>
<name>A0A026WKG5_OOCBI</name>
<gene>
    <name evidence="1" type="ORF">X777_03094</name>
</gene>
<evidence type="ECO:0000313" key="2">
    <source>
        <dbReference type="Proteomes" id="UP000053097"/>
    </source>
</evidence>
<evidence type="ECO:0000313" key="1">
    <source>
        <dbReference type="EMBL" id="EZA56473.1"/>
    </source>
</evidence>
<organism evidence="1 2">
    <name type="scientific">Ooceraea biroi</name>
    <name type="common">Clonal raider ant</name>
    <name type="synonym">Cerapachys biroi</name>
    <dbReference type="NCBI Taxonomy" id="2015173"/>
    <lineage>
        <taxon>Eukaryota</taxon>
        <taxon>Metazoa</taxon>
        <taxon>Ecdysozoa</taxon>
        <taxon>Arthropoda</taxon>
        <taxon>Hexapoda</taxon>
        <taxon>Insecta</taxon>
        <taxon>Pterygota</taxon>
        <taxon>Neoptera</taxon>
        <taxon>Endopterygota</taxon>
        <taxon>Hymenoptera</taxon>
        <taxon>Apocrita</taxon>
        <taxon>Aculeata</taxon>
        <taxon>Formicoidea</taxon>
        <taxon>Formicidae</taxon>
        <taxon>Dorylinae</taxon>
        <taxon>Ooceraea</taxon>
    </lineage>
</organism>
<sequence>ILYWLSRLATTNWPEVQAGSAKNSLKDRISLRSTENLRHRCALRNVTGDAVALSGNARLCCSARSSGDLIHVGISSAASKLTDCRTKSTTSCDS</sequence>
<keyword evidence="2" id="KW-1185">Reference proteome</keyword>
<dbReference type="Proteomes" id="UP000053097">
    <property type="component" value="Unassembled WGS sequence"/>
</dbReference>
<feature type="non-terminal residue" evidence="1">
    <location>
        <position position="1"/>
    </location>
</feature>